<dbReference type="PANTHER" id="PTHR30126">
    <property type="entry name" value="HTH-TYPE TRANSCRIPTIONAL REGULATOR"/>
    <property type="match status" value="1"/>
</dbReference>
<dbReference type="EMBL" id="SSND01000004">
    <property type="protein sequence ID" value="THD82377.1"/>
    <property type="molecule type" value="Genomic_DNA"/>
</dbReference>
<evidence type="ECO:0000313" key="6">
    <source>
        <dbReference type="EMBL" id="THD82377.1"/>
    </source>
</evidence>
<dbReference type="Gene3D" id="1.10.10.10">
    <property type="entry name" value="Winged helix-like DNA-binding domain superfamily/Winged helix DNA-binding domain"/>
    <property type="match status" value="1"/>
</dbReference>
<dbReference type="Pfam" id="PF00126">
    <property type="entry name" value="HTH_1"/>
    <property type="match status" value="1"/>
</dbReference>
<dbReference type="InterPro" id="IPR000847">
    <property type="entry name" value="LysR_HTH_N"/>
</dbReference>
<proteinExistence type="inferred from homology"/>
<reference evidence="6 7" key="1">
    <citation type="submission" date="2019-04" db="EMBL/GenBank/DDBJ databases">
        <title>Draft genome sequence of Gemmobacter aestuarii sp. nov.</title>
        <authorList>
            <person name="Hameed A."/>
            <person name="Lin S.-Y."/>
            <person name="Shahina M."/>
            <person name="Lai W.-A."/>
            <person name="Young C.-C."/>
        </authorList>
    </citation>
    <scope>NUCLEOTIDE SEQUENCE [LARGE SCALE GENOMIC DNA]</scope>
    <source>
        <strain evidence="6 7">CC-PW-75</strain>
    </source>
</reference>
<evidence type="ECO:0000313" key="7">
    <source>
        <dbReference type="Proteomes" id="UP000309450"/>
    </source>
</evidence>
<keyword evidence="7" id="KW-1185">Reference proteome</keyword>
<comment type="similarity">
    <text evidence="1">Belongs to the LysR transcriptional regulatory family.</text>
</comment>
<dbReference type="GO" id="GO:0003700">
    <property type="term" value="F:DNA-binding transcription factor activity"/>
    <property type="evidence" value="ECO:0007669"/>
    <property type="project" value="InterPro"/>
</dbReference>
<feature type="domain" description="HTH lysR-type" evidence="5">
    <location>
        <begin position="2"/>
        <end position="59"/>
    </location>
</feature>
<dbReference type="PANTHER" id="PTHR30126:SF25">
    <property type="entry name" value="HTH-TYPE TRANSCRIPTIONAL REGULATOR METR"/>
    <property type="match status" value="1"/>
</dbReference>
<sequence length="307" mass="34360">MLDRQHLTIIREVHRAGSVTAAAERMNLSQSAVSHAIAKLEDRHRVKVWRKKGRGLQLTEAGAYLLDLAERMVPELEHAERILADISRGRRGALRVGMECHPCEKWLMRVTGPYLRDWPDVDLEVRTAFRFDGVAALQAHEIDLLVTPDPVKLPDLHFRPVFDYDLLLAVHEDHRLAGRAFIEPEDLLGEDLLTVPVTPDRLDVFSRFLVPANCRPVRQIGIESTDLMLQLVAAARGVSVLPDWLIREDAAGMPITTIRIGRDGLHKSINLGVRQEDAKTDYIAGLFQIAERISPPATGVERGSVPA</sequence>
<evidence type="ECO:0000256" key="1">
    <source>
        <dbReference type="ARBA" id="ARBA00009437"/>
    </source>
</evidence>
<evidence type="ECO:0000256" key="4">
    <source>
        <dbReference type="ARBA" id="ARBA00023163"/>
    </source>
</evidence>
<keyword evidence="2" id="KW-0805">Transcription regulation</keyword>
<evidence type="ECO:0000259" key="5">
    <source>
        <dbReference type="PROSITE" id="PS50931"/>
    </source>
</evidence>
<evidence type="ECO:0000256" key="3">
    <source>
        <dbReference type="ARBA" id="ARBA00023125"/>
    </source>
</evidence>
<keyword evidence="3" id="KW-0238">DNA-binding</keyword>
<dbReference type="InterPro" id="IPR005119">
    <property type="entry name" value="LysR_subst-bd"/>
</dbReference>
<accession>A0A4S3MNB3</accession>
<organism evidence="6 7">
    <name type="scientific">Aliigemmobacter aestuarii</name>
    <dbReference type="NCBI Taxonomy" id="1445661"/>
    <lineage>
        <taxon>Bacteria</taxon>
        <taxon>Pseudomonadati</taxon>
        <taxon>Pseudomonadota</taxon>
        <taxon>Alphaproteobacteria</taxon>
        <taxon>Rhodobacterales</taxon>
        <taxon>Paracoccaceae</taxon>
        <taxon>Aliigemmobacter</taxon>
    </lineage>
</organism>
<keyword evidence="4" id="KW-0804">Transcription</keyword>
<comment type="caution">
    <text evidence="6">The sequence shown here is derived from an EMBL/GenBank/DDBJ whole genome shotgun (WGS) entry which is preliminary data.</text>
</comment>
<protein>
    <submittedName>
        <fullName evidence="6">LysR family transcriptional regulator</fullName>
    </submittedName>
</protein>
<dbReference type="Gene3D" id="3.40.190.10">
    <property type="entry name" value="Periplasmic binding protein-like II"/>
    <property type="match status" value="1"/>
</dbReference>
<dbReference type="OrthoDB" id="155872at2"/>
<dbReference type="SUPFAM" id="SSF53850">
    <property type="entry name" value="Periplasmic binding protein-like II"/>
    <property type="match status" value="1"/>
</dbReference>
<dbReference type="Proteomes" id="UP000309450">
    <property type="component" value="Unassembled WGS sequence"/>
</dbReference>
<evidence type="ECO:0000256" key="2">
    <source>
        <dbReference type="ARBA" id="ARBA00023015"/>
    </source>
</evidence>
<dbReference type="RefSeq" id="WP_136395485.1">
    <property type="nucleotide sequence ID" value="NZ_SSND01000004.1"/>
</dbReference>
<dbReference type="InterPro" id="IPR036390">
    <property type="entry name" value="WH_DNA-bd_sf"/>
</dbReference>
<dbReference type="SUPFAM" id="SSF46785">
    <property type="entry name" value="Winged helix' DNA-binding domain"/>
    <property type="match status" value="1"/>
</dbReference>
<name>A0A4S3MNB3_9RHOB</name>
<dbReference type="InterPro" id="IPR036388">
    <property type="entry name" value="WH-like_DNA-bd_sf"/>
</dbReference>
<dbReference type="PROSITE" id="PS50931">
    <property type="entry name" value="HTH_LYSR"/>
    <property type="match status" value="1"/>
</dbReference>
<dbReference type="GO" id="GO:0000976">
    <property type="term" value="F:transcription cis-regulatory region binding"/>
    <property type="evidence" value="ECO:0007669"/>
    <property type="project" value="TreeGrafter"/>
</dbReference>
<dbReference type="Pfam" id="PF03466">
    <property type="entry name" value="LysR_substrate"/>
    <property type="match status" value="1"/>
</dbReference>
<dbReference type="AlphaFoldDB" id="A0A4S3MNB3"/>
<gene>
    <name evidence="6" type="ORF">E7811_15110</name>
</gene>